<feature type="transmembrane region" description="Helical" evidence="1">
    <location>
        <begin position="123"/>
        <end position="146"/>
    </location>
</feature>
<dbReference type="EMBL" id="SGPJ01000214">
    <property type="protein sequence ID" value="THG96719.1"/>
    <property type="molecule type" value="Genomic_DNA"/>
</dbReference>
<dbReference type="InterPro" id="IPR045339">
    <property type="entry name" value="DUF6534"/>
</dbReference>
<keyword evidence="1" id="KW-1133">Transmembrane helix</keyword>
<dbReference type="Pfam" id="PF20152">
    <property type="entry name" value="DUF6534"/>
    <property type="match status" value="1"/>
</dbReference>
<accession>A0A4S4KJA7</accession>
<sequence length="320" mass="35038">MSDLPPLPPHISAIAAPSLFGILINWMLYGVLVVQAYIYHCNFPADKWSYKTLVYGMLFLETVQTALTGADAYYWFASGFGDIRHLENSYISAFDSPFLSSVIALIVQFFFCHRIWKMEKKFWSFCVLTAAVSLTQAAGGIASGVVGLENNNFAAASRKLGQTVAYIWLLGDALADVMIAGAMIYLLQRARSTDHERTNTILAKWVRLTMETNAVTAAVATFAFVLHVAAPEQSYFICPYSNSLYLTFNNRLSFQTLPMRPAPSSGSSNTAVTKAVKTSQGSFSSAGEASPSYIIGTFEQSVVVDGVELDTLKIHEHSAV</sequence>
<evidence type="ECO:0000313" key="3">
    <source>
        <dbReference type="EMBL" id="THG96719.1"/>
    </source>
</evidence>
<dbReference type="Proteomes" id="UP000309038">
    <property type="component" value="Unassembled WGS sequence"/>
</dbReference>
<keyword evidence="1" id="KW-0472">Membrane</keyword>
<reference evidence="3 4" key="1">
    <citation type="submission" date="2019-02" db="EMBL/GenBank/DDBJ databases">
        <title>Genome sequencing of the rare red list fungi Phlebia centrifuga.</title>
        <authorList>
            <person name="Buettner E."/>
            <person name="Kellner H."/>
        </authorList>
    </citation>
    <scope>NUCLEOTIDE SEQUENCE [LARGE SCALE GENOMIC DNA]</scope>
    <source>
        <strain evidence="3 4">DSM 108282</strain>
    </source>
</reference>
<protein>
    <recommendedName>
        <fullName evidence="2">DUF6534 domain-containing protein</fullName>
    </recommendedName>
</protein>
<feature type="transmembrane region" description="Helical" evidence="1">
    <location>
        <begin position="166"/>
        <end position="187"/>
    </location>
</feature>
<gene>
    <name evidence="3" type="ORF">EW026_g5167</name>
</gene>
<organism evidence="3 4">
    <name type="scientific">Hermanssonia centrifuga</name>
    <dbReference type="NCBI Taxonomy" id="98765"/>
    <lineage>
        <taxon>Eukaryota</taxon>
        <taxon>Fungi</taxon>
        <taxon>Dikarya</taxon>
        <taxon>Basidiomycota</taxon>
        <taxon>Agaricomycotina</taxon>
        <taxon>Agaricomycetes</taxon>
        <taxon>Polyporales</taxon>
        <taxon>Meruliaceae</taxon>
        <taxon>Hermanssonia</taxon>
    </lineage>
</organism>
<comment type="caution">
    <text evidence="3">The sequence shown here is derived from an EMBL/GenBank/DDBJ whole genome shotgun (WGS) entry which is preliminary data.</text>
</comment>
<feature type="transmembrane region" description="Helical" evidence="1">
    <location>
        <begin position="208"/>
        <end position="230"/>
    </location>
</feature>
<dbReference type="PANTHER" id="PTHR40465:SF1">
    <property type="entry name" value="DUF6534 DOMAIN-CONTAINING PROTEIN"/>
    <property type="match status" value="1"/>
</dbReference>
<feature type="transmembrane region" description="Helical" evidence="1">
    <location>
        <begin position="20"/>
        <end position="40"/>
    </location>
</feature>
<evidence type="ECO:0000256" key="1">
    <source>
        <dbReference type="SAM" id="Phobius"/>
    </source>
</evidence>
<feature type="transmembrane region" description="Helical" evidence="1">
    <location>
        <begin position="52"/>
        <end position="76"/>
    </location>
</feature>
<proteinExistence type="predicted"/>
<name>A0A4S4KJA7_9APHY</name>
<keyword evidence="4" id="KW-1185">Reference proteome</keyword>
<evidence type="ECO:0000259" key="2">
    <source>
        <dbReference type="Pfam" id="PF20152"/>
    </source>
</evidence>
<dbReference type="AlphaFoldDB" id="A0A4S4KJA7"/>
<keyword evidence="1" id="KW-0812">Transmembrane</keyword>
<feature type="domain" description="DUF6534" evidence="2">
    <location>
        <begin position="173"/>
        <end position="251"/>
    </location>
</feature>
<dbReference type="PANTHER" id="PTHR40465">
    <property type="entry name" value="CHROMOSOME 1, WHOLE GENOME SHOTGUN SEQUENCE"/>
    <property type="match status" value="1"/>
</dbReference>
<evidence type="ECO:0000313" key="4">
    <source>
        <dbReference type="Proteomes" id="UP000309038"/>
    </source>
</evidence>
<feature type="transmembrane region" description="Helical" evidence="1">
    <location>
        <begin position="96"/>
        <end position="116"/>
    </location>
</feature>